<dbReference type="PANTHER" id="PTHR45663:SF11">
    <property type="entry name" value="GEO12009P1"/>
    <property type="match status" value="1"/>
</dbReference>
<evidence type="ECO:0000313" key="9">
    <source>
        <dbReference type="EMBL" id="SMC25640.1"/>
    </source>
</evidence>
<accession>A0A1W1XNT1</accession>
<dbReference type="PROSITE" id="PS51352">
    <property type="entry name" value="THIOREDOXIN_2"/>
    <property type="match status" value="1"/>
</dbReference>
<evidence type="ECO:0000256" key="4">
    <source>
        <dbReference type="ARBA" id="ARBA00022982"/>
    </source>
</evidence>
<evidence type="ECO:0000256" key="5">
    <source>
        <dbReference type="ARBA" id="ARBA00023157"/>
    </source>
</evidence>
<keyword evidence="4" id="KW-0249">Electron transport</keyword>
<dbReference type="PANTHER" id="PTHR45663">
    <property type="entry name" value="GEO12009P1"/>
    <property type="match status" value="1"/>
</dbReference>
<dbReference type="InterPro" id="IPR036249">
    <property type="entry name" value="Thioredoxin-like_sf"/>
</dbReference>
<dbReference type="PRINTS" id="PR00421">
    <property type="entry name" value="THIOREDOXIN"/>
</dbReference>
<dbReference type="GO" id="GO:0046872">
    <property type="term" value="F:metal ion binding"/>
    <property type="evidence" value="ECO:0007669"/>
    <property type="project" value="UniProtKB-KW"/>
</dbReference>
<dbReference type="EMBL" id="FWXF01000014">
    <property type="protein sequence ID" value="SMC25640.1"/>
    <property type="molecule type" value="Genomic_DNA"/>
</dbReference>
<evidence type="ECO:0000256" key="2">
    <source>
        <dbReference type="ARBA" id="ARBA00022448"/>
    </source>
</evidence>
<proteinExistence type="inferred from homology"/>
<gene>
    <name evidence="9" type="ORF">SAMN02746041_02402</name>
</gene>
<dbReference type="OrthoDB" id="9790390at2"/>
<dbReference type="CDD" id="cd02947">
    <property type="entry name" value="TRX_family"/>
    <property type="match status" value="1"/>
</dbReference>
<dbReference type="NCBIfam" id="NF008229">
    <property type="entry name" value="PRK10996.1"/>
    <property type="match status" value="1"/>
</dbReference>
<keyword evidence="10" id="KW-1185">Reference proteome</keyword>
<feature type="domain" description="Thioredoxin" evidence="8">
    <location>
        <begin position="20"/>
        <end position="145"/>
    </location>
</feature>
<keyword evidence="5" id="KW-1015">Disulfide bond</keyword>
<keyword evidence="6" id="KW-0676">Redox-active center</keyword>
<dbReference type="GO" id="GO:0045454">
    <property type="term" value="P:cell redox homeostasis"/>
    <property type="evidence" value="ECO:0007669"/>
    <property type="project" value="TreeGrafter"/>
</dbReference>
<organism evidence="9 10">
    <name type="scientific">Desulfacinum hydrothermale DSM 13146</name>
    <dbReference type="NCBI Taxonomy" id="1121390"/>
    <lineage>
        <taxon>Bacteria</taxon>
        <taxon>Pseudomonadati</taxon>
        <taxon>Thermodesulfobacteriota</taxon>
        <taxon>Syntrophobacteria</taxon>
        <taxon>Syntrophobacterales</taxon>
        <taxon>Syntrophobacteraceae</taxon>
        <taxon>Desulfacinum</taxon>
    </lineage>
</organism>
<dbReference type="Pfam" id="PF00085">
    <property type="entry name" value="Thioredoxin"/>
    <property type="match status" value="1"/>
</dbReference>
<keyword evidence="2" id="KW-0813">Transport</keyword>
<evidence type="ECO:0000259" key="8">
    <source>
        <dbReference type="PROSITE" id="PS51352"/>
    </source>
</evidence>
<dbReference type="RefSeq" id="WP_084058130.1">
    <property type="nucleotide sequence ID" value="NZ_FWXF01000014.1"/>
</dbReference>
<dbReference type="SUPFAM" id="SSF52833">
    <property type="entry name" value="Thioredoxin-like"/>
    <property type="match status" value="1"/>
</dbReference>
<dbReference type="STRING" id="1121390.SAMN02746041_02402"/>
<dbReference type="GO" id="GO:0005829">
    <property type="term" value="C:cytosol"/>
    <property type="evidence" value="ECO:0007669"/>
    <property type="project" value="TreeGrafter"/>
</dbReference>
<dbReference type="Gene3D" id="3.40.30.10">
    <property type="entry name" value="Glutaredoxin"/>
    <property type="match status" value="1"/>
</dbReference>
<dbReference type="GO" id="GO:0015035">
    <property type="term" value="F:protein-disulfide reductase activity"/>
    <property type="evidence" value="ECO:0007669"/>
    <property type="project" value="UniProtKB-UniRule"/>
</dbReference>
<comment type="similarity">
    <text evidence="1">Belongs to the thioredoxin family.</text>
</comment>
<dbReference type="InterPro" id="IPR013766">
    <property type="entry name" value="Thioredoxin_domain"/>
</dbReference>
<dbReference type="InterPro" id="IPR005746">
    <property type="entry name" value="Thioredoxin"/>
</dbReference>
<dbReference type="InterPro" id="IPR049299">
    <property type="entry name" value="Thio2_N"/>
</dbReference>
<dbReference type="Gene3D" id="2.30.30.380">
    <property type="entry name" value="Zn-finger domain of Sec23/24"/>
    <property type="match status" value="1"/>
</dbReference>
<evidence type="ECO:0000256" key="6">
    <source>
        <dbReference type="ARBA" id="ARBA00023284"/>
    </source>
</evidence>
<dbReference type="InterPro" id="IPR017937">
    <property type="entry name" value="Thioredoxin_CS"/>
</dbReference>
<evidence type="ECO:0000256" key="3">
    <source>
        <dbReference type="ARBA" id="ARBA00022723"/>
    </source>
</evidence>
<dbReference type="FunFam" id="3.40.30.10:FF:000001">
    <property type="entry name" value="Thioredoxin"/>
    <property type="match status" value="1"/>
</dbReference>
<dbReference type="Pfam" id="PF21352">
    <property type="entry name" value="Zn_ribbon_Thio2"/>
    <property type="match status" value="1"/>
</dbReference>
<dbReference type="AlphaFoldDB" id="A0A1W1XNT1"/>
<dbReference type="NCBIfam" id="TIGR01068">
    <property type="entry name" value="thioredoxin"/>
    <property type="match status" value="1"/>
</dbReference>
<protein>
    <recommendedName>
        <fullName evidence="7">Thioredoxin</fullName>
    </recommendedName>
</protein>
<reference evidence="9 10" key="1">
    <citation type="submission" date="2017-04" db="EMBL/GenBank/DDBJ databases">
        <authorList>
            <person name="Afonso C.L."/>
            <person name="Miller P.J."/>
            <person name="Scott M.A."/>
            <person name="Spackman E."/>
            <person name="Goraichik I."/>
            <person name="Dimitrov K.M."/>
            <person name="Suarez D.L."/>
            <person name="Swayne D.E."/>
        </authorList>
    </citation>
    <scope>NUCLEOTIDE SEQUENCE [LARGE SCALE GENOMIC DNA]</scope>
    <source>
        <strain evidence="9 10">DSM 13146</strain>
    </source>
</reference>
<dbReference type="PROSITE" id="PS00194">
    <property type="entry name" value="THIOREDOXIN_1"/>
    <property type="match status" value="1"/>
</dbReference>
<name>A0A1W1XNT1_9BACT</name>
<evidence type="ECO:0000256" key="7">
    <source>
        <dbReference type="NCBIfam" id="TIGR01068"/>
    </source>
</evidence>
<dbReference type="Proteomes" id="UP000192783">
    <property type="component" value="Unassembled WGS sequence"/>
</dbReference>
<evidence type="ECO:0000256" key="1">
    <source>
        <dbReference type="ARBA" id="ARBA00008987"/>
    </source>
</evidence>
<evidence type="ECO:0000313" key="10">
    <source>
        <dbReference type="Proteomes" id="UP000192783"/>
    </source>
</evidence>
<sequence length="145" mass="16374">MQEFIHVVCPRCSSINRVDALRLLKQPVCGRCSSQLLPGKPLEVDRDQFEKHVMRTDLPVVVDFWAPWCGPCRMMAPAFQEAARRLKASARFLKVNTEKEQGLAARHGIRSIPTVVVFKNGRERGRRSGAMDAGALVRWVGEFVE</sequence>
<keyword evidence="3" id="KW-0479">Metal-binding</keyword>